<keyword evidence="6 10" id="KW-0808">Transferase</keyword>
<evidence type="ECO:0000313" key="12">
    <source>
        <dbReference type="EMBL" id="OHA05752.1"/>
    </source>
</evidence>
<keyword evidence="4 10" id="KW-0698">rRNA processing</keyword>
<dbReference type="PANTHER" id="PTHR30027:SF3">
    <property type="entry name" value="16S RRNA (URACIL(1498)-N(3))-METHYLTRANSFERASE"/>
    <property type="match status" value="1"/>
</dbReference>
<organism evidence="12 13">
    <name type="scientific">Candidatus Sungbacteria bacterium RIFCSPLOWO2_01_FULL_47_10</name>
    <dbReference type="NCBI Taxonomy" id="1802276"/>
    <lineage>
        <taxon>Bacteria</taxon>
        <taxon>Candidatus Sungiibacteriota</taxon>
    </lineage>
</organism>
<evidence type="ECO:0000256" key="3">
    <source>
        <dbReference type="ARBA" id="ARBA00022490"/>
    </source>
</evidence>
<dbReference type="GO" id="GO:0005737">
    <property type="term" value="C:cytoplasm"/>
    <property type="evidence" value="ECO:0007669"/>
    <property type="project" value="UniProtKB-SubCell"/>
</dbReference>
<comment type="catalytic activity">
    <reaction evidence="9 10">
        <text>uridine(1498) in 16S rRNA + S-adenosyl-L-methionine = N(3)-methyluridine(1498) in 16S rRNA + S-adenosyl-L-homocysteine + H(+)</text>
        <dbReference type="Rhea" id="RHEA:42920"/>
        <dbReference type="Rhea" id="RHEA-COMP:10283"/>
        <dbReference type="Rhea" id="RHEA-COMP:10284"/>
        <dbReference type="ChEBI" id="CHEBI:15378"/>
        <dbReference type="ChEBI" id="CHEBI:57856"/>
        <dbReference type="ChEBI" id="CHEBI:59789"/>
        <dbReference type="ChEBI" id="CHEBI:65315"/>
        <dbReference type="ChEBI" id="CHEBI:74502"/>
        <dbReference type="EC" id="2.1.1.193"/>
    </reaction>
</comment>
<sequence>MHRFFVKKEIPDSGIFILESEAIAHQLSRVLKIKRGEDVVFFNGGGFDVVTKIDKISSRYVSGKITRRIQNSKDPSCEVHLYSALIKKDKFDWVLEKGTELGVKFFHPLLSERSVKTGVNLDRALRVVKEATEQSGQDRIPEVLESMKFPDAVDRAPEGETRILFDPNGEPLSLKKEDMKRVHVFIGPEGGFSEKEREYAKNHGFSIASLAPRILRSETAAVLATGLILTL</sequence>
<keyword evidence="3 10" id="KW-0963">Cytoplasm</keyword>
<dbReference type="InterPro" id="IPR015947">
    <property type="entry name" value="PUA-like_sf"/>
</dbReference>
<reference evidence="12 13" key="1">
    <citation type="journal article" date="2016" name="Nat. Commun.">
        <title>Thousands of microbial genomes shed light on interconnected biogeochemical processes in an aquifer system.</title>
        <authorList>
            <person name="Anantharaman K."/>
            <person name="Brown C.T."/>
            <person name="Hug L.A."/>
            <person name="Sharon I."/>
            <person name="Castelle C.J."/>
            <person name="Probst A.J."/>
            <person name="Thomas B.C."/>
            <person name="Singh A."/>
            <person name="Wilkins M.J."/>
            <person name="Karaoz U."/>
            <person name="Brodie E.L."/>
            <person name="Williams K.H."/>
            <person name="Hubbard S.S."/>
            <person name="Banfield J.F."/>
        </authorList>
    </citation>
    <scope>NUCLEOTIDE SEQUENCE [LARGE SCALE GENOMIC DNA]</scope>
</reference>
<evidence type="ECO:0000256" key="10">
    <source>
        <dbReference type="PIRNR" id="PIRNR015601"/>
    </source>
</evidence>
<protein>
    <recommendedName>
        <fullName evidence="10">Ribosomal RNA small subunit methyltransferase E</fullName>
        <ecNumber evidence="10">2.1.1.193</ecNumber>
    </recommendedName>
</protein>
<evidence type="ECO:0000256" key="1">
    <source>
        <dbReference type="ARBA" id="ARBA00004496"/>
    </source>
</evidence>
<dbReference type="EMBL" id="MHQO01000044">
    <property type="protein sequence ID" value="OHA05752.1"/>
    <property type="molecule type" value="Genomic_DNA"/>
</dbReference>
<dbReference type="SUPFAM" id="SSF75217">
    <property type="entry name" value="alpha/beta knot"/>
    <property type="match status" value="1"/>
</dbReference>
<evidence type="ECO:0000313" key="13">
    <source>
        <dbReference type="Proteomes" id="UP000177982"/>
    </source>
</evidence>
<keyword evidence="5 10" id="KW-0489">Methyltransferase</keyword>
<dbReference type="NCBIfam" id="TIGR00046">
    <property type="entry name" value="RsmE family RNA methyltransferase"/>
    <property type="match status" value="1"/>
</dbReference>
<accession>A0A1G2L4Q7</accession>
<dbReference type="SUPFAM" id="SSF88697">
    <property type="entry name" value="PUA domain-like"/>
    <property type="match status" value="1"/>
</dbReference>
<evidence type="ECO:0000256" key="9">
    <source>
        <dbReference type="ARBA" id="ARBA00047944"/>
    </source>
</evidence>
<dbReference type="AlphaFoldDB" id="A0A1G2L4Q7"/>
<dbReference type="Gene3D" id="3.40.1280.10">
    <property type="match status" value="1"/>
</dbReference>
<dbReference type="GO" id="GO:0070475">
    <property type="term" value="P:rRNA base methylation"/>
    <property type="evidence" value="ECO:0007669"/>
    <property type="project" value="TreeGrafter"/>
</dbReference>
<evidence type="ECO:0000256" key="8">
    <source>
        <dbReference type="ARBA" id="ARBA00025699"/>
    </source>
</evidence>
<dbReference type="PIRSF" id="PIRSF015601">
    <property type="entry name" value="MTase_slr0722"/>
    <property type="match status" value="1"/>
</dbReference>
<evidence type="ECO:0000256" key="2">
    <source>
        <dbReference type="ARBA" id="ARBA00005528"/>
    </source>
</evidence>
<dbReference type="EC" id="2.1.1.193" evidence="10"/>
<evidence type="ECO:0000256" key="6">
    <source>
        <dbReference type="ARBA" id="ARBA00022679"/>
    </source>
</evidence>
<evidence type="ECO:0000259" key="11">
    <source>
        <dbReference type="Pfam" id="PF04452"/>
    </source>
</evidence>
<comment type="similarity">
    <text evidence="2 10">Belongs to the RNA methyltransferase RsmE family.</text>
</comment>
<gene>
    <name evidence="12" type="ORF">A2934_04625</name>
</gene>
<proteinExistence type="inferred from homology"/>
<dbReference type="Pfam" id="PF04452">
    <property type="entry name" value="Methyltrans_RNA"/>
    <property type="match status" value="1"/>
</dbReference>
<name>A0A1G2L4Q7_9BACT</name>
<dbReference type="InterPro" id="IPR046886">
    <property type="entry name" value="RsmE_MTase_dom"/>
</dbReference>
<feature type="domain" description="Ribosomal RNA small subunit methyltransferase E methyltransferase" evidence="11">
    <location>
        <begin position="76"/>
        <end position="228"/>
    </location>
</feature>
<evidence type="ECO:0000256" key="5">
    <source>
        <dbReference type="ARBA" id="ARBA00022603"/>
    </source>
</evidence>
<dbReference type="GO" id="GO:0070042">
    <property type="term" value="F:rRNA (uridine-N3-)-methyltransferase activity"/>
    <property type="evidence" value="ECO:0007669"/>
    <property type="project" value="TreeGrafter"/>
</dbReference>
<dbReference type="CDD" id="cd18084">
    <property type="entry name" value="RsmE-like"/>
    <property type="match status" value="1"/>
</dbReference>
<keyword evidence="7 10" id="KW-0949">S-adenosyl-L-methionine</keyword>
<evidence type="ECO:0000256" key="4">
    <source>
        <dbReference type="ARBA" id="ARBA00022552"/>
    </source>
</evidence>
<dbReference type="InterPro" id="IPR029026">
    <property type="entry name" value="tRNA_m1G_MTases_N"/>
</dbReference>
<comment type="caution">
    <text evidence="12">The sequence shown here is derived from an EMBL/GenBank/DDBJ whole genome shotgun (WGS) entry which is preliminary data.</text>
</comment>
<dbReference type="PANTHER" id="PTHR30027">
    <property type="entry name" value="RIBOSOMAL RNA SMALL SUBUNIT METHYLTRANSFERASE E"/>
    <property type="match status" value="1"/>
</dbReference>
<comment type="subcellular location">
    <subcellularLocation>
        <location evidence="1 10">Cytoplasm</location>
    </subcellularLocation>
</comment>
<dbReference type="Proteomes" id="UP000177982">
    <property type="component" value="Unassembled WGS sequence"/>
</dbReference>
<evidence type="ECO:0000256" key="7">
    <source>
        <dbReference type="ARBA" id="ARBA00022691"/>
    </source>
</evidence>
<dbReference type="InterPro" id="IPR006700">
    <property type="entry name" value="RsmE"/>
</dbReference>
<dbReference type="InterPro" id="IPR029028">
    <property type="entry name" value="Alpha/beta_knot_MTases"/>
</dbReference>
<comment type="function">
    <text evidence="8 10">Specifically methylates the N3 position of the uracil ring of uridine 1498 (m3U1498) in 16S rRNA. Acts on the fully assembled 30S ribosomal subunit.</text>
</comment>